<sequence>MDGNDLTKRPEENELEISIFGPGYGECVLLHTGQNKWIVVDSCVFPGDNQPAPLHYFDQMNLKYDAIKAIVATHWHDDHIKGISNIFSTCSHAEFICSGALHNKEFLDLVEIYGNCVISGDSGIKEFHDILNEMLERSQKNKTNYTPKFAIADRHIWKNKFKDKYGKTVTANLYALSPGDNAIVSTKLDIIKYLPPQNKYSRTIPAITPNHASVVLWLSFNEFNILLGSDLEEKNNPSKGWSVIIESKTRPDGKASLYKVAHHGSINAYHPKIWKEMLTDNPIAVLTPFSKGIKLPATEGIKKFAARLQMHS</sequence>
<dbReference type="Gene3D" id="3.60.15.10">
    <property type="entry name" value="Ribonuclease Z/Hydroxyacylglutathione hydrolase-like"/>
    <property type="match status" value="1"/>
</dbReference>
<evidence type="ECO:0000259" key="1">
    <source>
        <dbReference type="Pfam" id="PF00753"/>
    </source>
</evidence>
<dbReference type="SUPFAM" id="SSF56281">
    <property type="entry name" value="Metallo-hydrolase/oxidoreductase"/>
    <property type="match status" value="1"/>
</dbReference>
<name>A0A1V1PBJ2_9BACT</name>
<dbReference type="InterPro" id="IPR001279">
    <property type="entry name" value="Metallo-B-lactamas"/>
</dbReference>
<feature type="domain" description="Metallo-beta-lactamase" evidence="1">
    <location>
        <begin position="21"/>
        <end position="102"/>
    </location>
</feature>
<organism evidence="2 3">
    <name type="scientific">Candidatus Magnetoglobus multicellularis str. Araruama</name>
    <dbReference type="NCBI Taxonomy" id="890399"/>
    <lineage>
        <taxon>Bacteria</taxon>
        <taxon>Pseudomonadati</taxon>
        <taxon>Thermodesulfobacteriota</taxon>
        <taxon>Desulfobacteria</taxon>
        <taxon>Desulfobacterales</taxon>
        <taxon>Desulfobacteraceae</taxon>
        <taxon>Candidatus Magnetoglobus</taxon>
    </lineage>
</organism>
<evidence type="ECO:0000313" key="2">
    <source>
        <dbReference type="EMBL" id="ETR72146.1"/>
    </source>
</evidence>
<dbReference type="PANTHER" id="PTHR30619:SF1">
    <property type="entry name" value="RECOMBINATION PROTEIN 2"/>
    <property type="match status" value="1"/>
</dbReference>
<dbReference type="InterPro" id="IPR052159">
    <property type="entry name" value="Competence_DNA_uptake"/>
</dbReference>
<dbReference type="PANTHER" id="PTHR30619">
    <property type="entry name" value="DNA INTERNALIZATION/COMPETENCE PROTEIN COMEC/REC2"/>
    <property type="match status" value="1"/>
</dbReference>
<gene>
    <name evidence="2" type="ORF">OMM_01946</name>
</gene>
<protein>
    <recommendedName>
        <fullName evidence="1">Metallo-beta-lactamase domain-containing protein</fullName>
    </recommendedName>
</protein>
<dbReference type="Pfam" id="PF00753">
    <property type="entry name" value="Lactamase_B"/>
    <property type="match status" value="1"/>
</dbReference>
<accession>A0A1V1PBJ2</accession>
<reference evidence="3" key="1">
    <citation type="submission" date="2012-11" db="EMBL/GenBank/DDBJ databases">
        <authorList>
            <person name="Lucero-Rivera Y.E."/>
            <person name="Tovar-Ramirez D."/>
        </authorList>
    </citation>
    <scope>NUCLEOTIDE SEQUENCE [LARGE SCALE GENOMIC DNA]</scope>
    <source>
        <strain evidence="3">Araruama</strain>
    </source>
</reference>
<dbReference type="InterPro" id="IPR036866">
    <property type="entry name" value="RibonucZ/Hydroxyglut_hydro"/>
</dbReference>
<proteinExistence type="predicted"/>
<dbReference type="EMBL" id="ATBP01000179">
    <property type="protein sequence ID" value="ETR72146.1"/>
    <property type="molecule type" value="Genomic_DNA"/>
</dbReference>
<dbReference type="AlphaFoldDB" id="A0A1V1PBJ2"/>
<evidence type="ECO:0000313" key="3">
    <source>
        <dbReference type="Proteomes" id="UP000189670"/>
    </source>
</evidence>
<dbReference type="Proteomes" id="UP000189670">
    <property type="component" value="Unassembled WGS sequence"/>
</dbReference>
<comment type="caution">
    <text evidence="2">The sequence shown here is derived from an EMBL/GenBank/DDBJ whole genome shotgun (WGS) entry which is preliminary data.</text>
</comment>